<sequence length="345" mass="40993">MVKITKFLYFFLILALISNCSKKNKAEEYSKRWKIDVGGSESEVEIIDISKDFYNLNSPISNFKEKYPFFLDARISDQKYETQRRDTTELNIYKEIVKNVNTSQIQKDLTDLFSHIKYYYPEFKIPKVYLYSSFLQDYLNPVTYVPEQNAIFIATDNFLGADNKYYNLFRIDKYLQKTMSPNYLSSKVTDEIIKQLNLLPKKLNSQNFVSQMIRQGKILALKDAFLPDLPDEYKMEYTKEQYDWAKNNEFDIWNFFVQENYLFSDDIGLSDRFLSLAPFSKFYTEVDTHSPGNIGSWVGWQIVKKYLQENPEIKLQDFINNTNHDQIFSKSRYKPKQNETVESEK</sequence>
<organism evidence="1 2">
    <name type="scientific">Apibacter muscae</name>
    <dbReference type="NCBI Taxonomy" id="2509004"/>
    <lineage>
        <taxon>Bacteria</taxon>
        <taxon>Pseudomonadati</taxon>
        <taxon>Bacteroidota</taxon>
        <taxon>Flavobacteriia</taxon>
        <taxon>Flavobacteriales</taxon>
        <taxon>Weeksellaceae</taxon>
        <taxon>Apibacter</taxon>
    </lineage>
</organism>
<dbReference type="AlphaFoldDB" id="A0A563DG33"/>
<evidence type="ECO:0000313" key="2">
    <source>
        <dbReference type="Proteomes" id="UP000319499"/>
    </source>
</evidence>
<protein>
    <submittedName>
        <fullName evidence="1">Gliding motility protein GldB</fullName>
    </submittedName>
</protein>
<evidence type="ECO:0000313" key="1">
    <source>
        <dbReference type="EMBL" id="TWP28981.1"/>
    </source>
</evidence>
<dbReference type="OrthoDB" id="976022at2"/>
<reference evidence="1 2" key="1">
    <citation type="submission" date="2019-02" db="EMBL/GenBank/DDBJ databases">
        <title>Apibacter muscae sp. nov.: a novel member of the house fly microbiota.</title>
        <authorList>
            <person name="Park R."/>
        </authorList>
    </citation>
    <scope>NUCLEOTIDE SEQUENCE [LARGE SCALE GENOMIC DNA]</scope>
    <source>
        <strain evidence="1 2">AL1</strain>
    </source>
</reference>
<comment type="caution">
    <text evidence="1">The sequence shown here is derived from an EMBL/GenBank/DDBJ whole genome shotgun (WGS) entry which is preliminary data.</text>
</comment>
<keyword evidence="2" id="KW-1185">Reference proteome</keyword>
<dbReference type="Proteomes" id="UP000319499">
    <property type="component" value="Unassembled WGS sequence"/>
</dbReference>
<dbReference type="InterPro" id="IPR019853">
    <property type="entry name" value="GldB-like"/>
</dbReference>
<dbReference type="EMBL" id="SELH01000016">
    <property type="protein sequence ID" value="TWP28981.1"/>
    <property type="molecule type" value="Genomic_DNA"/>
</dbReference>
<dbReference type="Pfam" id="PF25594">
    <property type="entry name" value="GldB_lipo"/>
    <property type="match status" value="1"/>
</dbReference>
<gene>
    <name evidence="1" type="ORF">ETU09_03860</name>
</gene>
<name>A0A563DG33_9FLAO</name>
<accession>A0A563DG33</accession>
<dbReference type="RefSeq" id="WP_146261909.1">
    <property type="nucleotide sequence ID" value="NZ_SELG01000031.1"/>
</dbReference>
<proteinExistence type="predicted"/>